<dbReference type="Pfam" id="PF13966">
    <property type="entry name" value="zf-RVT"/>
    <property type="match status" value="1"/>
</dbReference>
<dbReference type="InterPro" id="IPR000477">
    <property type="entry name" value="RT_dom"/>
</dbReference>
<dbReference type="PANTHER" id="PTHR33116">
    <property type="entry name" value="REVERSE TRANSCRIPTASE ZINC-BINDING DOMAIN-CONTAINING PROTEIN-RELATED-RELATED"/>
    <property type="match status" value="1"/>
</dbReference>
<feature type="compositionally biased region" description="Gly residues" evidence="1">
    <location>
        <begin position="464"/>
        <end position="476"/>
    </location>
</feature>
<dbReference type="PANTHER" id="PTHR33116:SF86">
    <property type="entry name" value="REVERSE TRANSCRIPTASE DOMAIN-CONTAINING PROTEIN"/>
    <property type="match status" value="1"/>
</dbReference>
<dbReference type="InterPro" id="IPR043502">
    <property type="entry name" value="DNA/RNA_pol_sf"/>
</dbReference>
<feature type="region of interest" description="Disordered" evidence="1">
    <location>
        <begin position="424"/>
        <end position="476"/>
    </location>
</feature>
<evidence type="ECO:0000259" key="2">
    <source>
        <dbReference type="PROSITE" id="PS50878"/>
    </source>
</evidence>
<feature type="compositionally biased region" description="Basic and acidic residues" evidence="1">
    <location>
        <begin position="444"/>
        <end position="453"/>
    </location>
</feature>
<dbReference type="GO" id="GO:0004523">
    <property type="term" value="F:RNA-DNA hybrid ribonuclease activity"/>
    <property type="evidence" value="ECO:0007669"/>
    <property type="project" value="InterPro"/>
</dbReference>
<evidence type="ECO:0000313" key="3">
    <source>
        <dbReference type="EMBL" id="SPC97760.1"/>
    </source>
</evidence>
<sequence length="476" mass="54380">MVQELMHNFKTRKLKIGMVGIKVDLSKAYDRVSWCFLTVILKHMGFHQRFVNWIEKCISSVSYTLLINGCKAGRINPRRGLRQGDPLSPYLFILSQEILSRLIERAVQRGDVHGVKANRVGLVVTHLMYADDIILFSRAKLAEIKALEQCVKTYCSWSGQQLNTDKSGVFVSKTVHVNYWKQISQHLGMKKLSLDSKYLGVPMFLSRKSSENFKHMVQQVDNKLKLIDEARGEWDLAKLKDTFDKASICAIVKISLSMRNKLDKLMWVANNHGNFTVKSAYFLQQGVMTSIERSMWKKLWNLKIHERYKMLLWRIALNILPTRQRLQELGQVLDAKCPLCNCEEESSTRMETKVSVSVAEAKSLRCALVMAKLLKLRRVEVEGDSKICIDKLNKVSLKNHDHIDKWEARTVFEDILDLANEMDHQKKKERKKKNSKPTGCCDDATPRESREARSTGGVALVGGDCSGDGLGGEMRD</sequence>
<accession>A0A2N9GE95</accession>
<proteinExistence type="predicted"/>
<dbReference type="InterPro" id="IPR036397">
    <property type="entry name" value="RNaseH_sf"/>
</dbReference>
<dbReference type="SUPFAM" id="SSF56672">
    <property type="entry name" value="DNA/RNA polymerases"/>
    <property type="match status" value="1"/>
</dbReference>
<dbReference type="EMBL" id="OIVN01001796">
    <property type="protein sequence ID" value="SPC97760.1"/>
    <property type="molecule type" value="Genomic_DNA"/>
</dbReference>
<reference evidence="3" key="1">
    <citation type="submission" date="2018-02" db="EMBL/GenBank/DDBJ databases">
        <authorList>
            <person name="Cohen D.B."/>
            <person name="Kent A.D."/>
        </authorList>
    </citation>
    <scope>NUCLEOTIDE SEQUENCE</scope>
</reference>
<name>A0A2N9GE95_FAGSY</name>
<dbReference type="AlphaFoldDB" id="A0A2N9GE95"/>
<dbReference type="Pfam" id="PF00078">
    <property type="entry name" value="RVT_1"/>
    <property type="match status" value="1"/>
</dbReference>
<dbReference type="InterPro" id="IPR026960">
    <property type="entry name" value="RVT-Znf"/>
</dbReference>
<gene>
    <name evidence="3" type="ORF">FSB_LOCUS25642</name>
</gene>
<organism evidence="3">
    <name type="scientific">Fagus sylvatica</name>
    <name type="common">Beechnut</name>
    <dbReference type="NCBI Taxonomy" id="28930"/>
    <lineage>
        <taxon>Eukaryota</taxon>
        <taxon>Viridiplantae</taxon>
        <taxon>Streptophyta</taxon>
        <taxon>Embryophyta</taxon>
        <taxon>Tracheophyta</taxon>
        <taxon>Spermatophyta</taxon>
        <taxon>Magnoliopsida</taxon>
        <taxon>eudicotyledons</taxon>
        <taxon>Gunneridae</taxon>
        <taxon>Pentapetalae</taxon>
        <taxon>rosids</taxon>
        <taxon>fabids</taxon>
        <taxon>Fagales</taxon>
        <taxon>Fagaceae</taxon>
        <taxon>Fagus</taxon>
    </lineage>
</organism>
<feature type="domain" description="Reverse transcriptase" evidence="2">
    <location>
        <begin position="1"/>
        <end position="203"/>
    </location>
</feature>
<evidence type="ECO:0000256" key="1">
    <source>
        <dbReference type="SAM" id="MobiDB-lite"/>
    </source>
</evidence>
<protein>
    <recommendedName>
        <fullName evidence="2">Reverse transcriptase domain-containing protein</fullName>
    </recommendedName>
</protein>
<dbReference type="Gene3D" id="3.30.420.10">
    <property type="entry name" value="Ribonuclease H-like superfamily/Ribonuclease H"/>
    <property type="match status" value="1"/>
</dbReference>
<dbReference type="GO" id="GO:0003676">
    <property type="term" value="F:nucleic acid binding"/>
    <property type="evidence" value="ECO:0007669"/>
    <property type="project" value="InterPro"/>
</dbReference>
<dbReference type="PROSITE" id="PS50878">
    <property type="entry name" value="RT_POL"/>
    <property type="match status" value="1"/>
</dbReference>